<dbReference type="AlphaFoldDB" id="F6B7X6"/>
<dbReference type="Gene3D" id="2.50.20.20">
    <property type="match status" value="1"/>
</dbReference>
<dbReference type="STRING" id="868595.Desca_1766"/>
<dbReference type="eggNOG" id="ENOG5032RQG">
    <property type="taxonomic scope" value="Bacteria"/>
</dbReference>
<protein>
    <recommendedName>
        <fullName evidence="3">LppX_LprAFG lipoprotein</fullName>
    </recommendedName>
</protein>
<reference evidence="1 2" key="1">
    <citation type="submission" date="2011-05" db="EMBL/GenBank/DDBJ databases">
        <title>Complete sequence of Desulfotomaculum carboxydivorans CO-1-SRB.</title>
        <authorList>
            <consortium name="US DOE Joint Genome Institute"/>
            <person name="Lucas S."/>
            <person name="Han J."/>
            <person name="Lapidus A."/>
            <person name="Cheng J.-F."/>
            <person name="Goodwin L."/>
            <person name="Pitluck S."/>
            <person name="Peters L."/>
            <person name="Mikhailova N."/>
            <person name="Lu M."/>
            <person name="Han C."/>
            <person name="Tapia R."/>
            <person name="Land M."/>
            <person name="Hauser L."/>
            <person name="Kyrpides N."/>
            <person name="Ivanova N."/>
            <person name="Pagani I."/>
            <person name="Stams A."/>
            <person name="Plugge C."/>
            <person name="Muyzer G."/>
            <person name="Kuever J."/>
            <person name="Parshina S."/>
            <person name="Ivanova A."/>
            <person name="Nazina T."/>
            <person name="Woyke T."/>
        </authorList>
    </citation>
    <scope>NUCLEOTIDE SEQUENCE [LARGE SCALE GENOMIC DNA]</scope>
    <source>
        <strain evidence="2">DSM 14880 / VKM B-2319 / CO-1-SRB</strain>
    </source>
</reference>
<accession>F6B7X6</accession>
<evidence type="ECO:0000313" key="2">
    <source>
        <dbReference type="Proteomes" id="UP000009226"/>
    </source>
</evidence>
<name>F6B7X6_DESCC</name>
<sequence length="239" mass="27202" precursor="true">MLVPGWFVLNKRRLGPVALAGALILLVVAGIWSFSGESQADMQKNFETAHQNTLSSRSFRFAVESKLLGENEFYSKVEGESAMPDKVHIKGTVLKTPVEFTQINDSTYIRDPFSGKWLSLQGNHLSKWELFMSELNPLSNFNFKDIPEIRYVGEEEVDGEKLLAYELKPNVENVFLEDQFDDFNYKIWVSKSDLTIRKALIKASKAGDEKGGLEISIKLWDYNRSLRIDVPQESNVTTQ</sequence>
<organism evidence="1 2">
    <name type="scientific">Desulfotomaculum nigrificans (strain DSM 14880 / VKM B-2319 / CO-1-SRB)</name>
    <name type="common">Desulfotomaculum carboxydivorans</name>
    <dbReference type="NCBI Taxonomy" id="868595"/>
    <lineage>
        <taxon>Bacteria</taxon>
        <taxon>Bacillati</taxon>
        <taxon>Bacillota</taxon>
        <taxon>Clostridia</taxon>
        <taxon>Eubacteriales</taxon>
        <taxon>Desulfotomaculaceae</taxon>
        <taxon>Desulfotomaculum</taxon>
    </lineage>
</organism>
<dbReference type="InterPro" id="IPR029046">
    <property type="entry name" value="LolA/LolB/LppX"/>
</dbReference>
<evidence type="ECO:0000313" key="1">
    <source>
        <dbReference type="EMBL" id="AEF94613.1"/>
    </source>
</evidence>
<dbReference type="SUPFAM" id="SSF89392">
    <property type="entry name" value="Prokaryotic lipoproteins and lipoprotein localization factors"/>
    <property type="match status" value="1"/>
</dbReference>
<dbReference type="RefSeq" id="WP_013810360.1">
    <property type="nucleotide sequence ID" value="NC_015565.1"/>
</dbReference>
<evidence type="ECO:0008006" key="3">
    <source>
        <dbReference type="Google" id="ProtNLM"/>
    </source>
</evidence>
<dbReference type="Proteomes" id="UP000009226">
    <property type="component" value="Chromosome"/>
</dbReference>
<dbReference type="EMBL" id="CP002736">
    <property type="protein sequence ID" value="AEF94613.1"/>
    <property type="molecule type" value="Genomic_DNA"/>
</dbReference>
<keyword evidence="2" id="KW-1185">Reference proteome</keyword>
<proteinExistence type="predicted"/>
<gene>
    <name evidence="1" type="ordered locus">Desca_1766</name>
</gene>
<dbReference type="HOGENOM" id="CLU_098229_0_0_9"/>
<dbReference type="KEGG" id="dca:Desca_1766"/>